<dbReference type="Pfam" id="PF13181">
    <property type="entry name" value="TPR_8"/>
    <property type="match status" value="2"/>
</dbReference>
<evidence type="ECO:0000256" key="6">
    <source>
        <dbReference type="SAM" id="MobiDB-lite"/>
    </source>
</evidence>
<feature type="domain" description="MYND-type" evidence="7">
    <location>
        <begin position="368"/>
        <end position="413"/>
    </location>
</feature>
<evidence type="ECO:0000256" key="5">
    <source>
        <dbReference type="PROSITE-ProRule" id="PRU00339"/>
    </source>
</evidence>
<feature type="compositionally biased region" description="Low complexity" evidence="6">
    <location>
        <begin position="30"/>
        <end position="39"/>
    </location>
</feature>
<dbReference type="OrthoDB" id="3257538at2759"/>
<organism evidence="8 9">
    <name type="scientific">Circinella minor</name>
    <dbReference type="NCBI Taxonomy" id="1195481"/>
    <lineage>
        <taxon>Eukaryota</taxon>
        <taxon>Fungi</taxon>
        <taxon>Fungi incertae sedis</taxon>
        <taxon>Mucoromycota</taxon>
        <taxon>Mucoromycotina</taxon>
        <taxon>Mucoromycetes</taxon>
        <taxon>Mucorales</taxon>
        <taxon>Lichtheimiaceae</taxon>
        <taxon>Circinella</taxon>
    </lineage>
</organism>
<reference evidence="8 9" key="1">
    <citation type="submission" date="2020-12" db="EMBL/GenBank/DDBJ databases">
        <title>Metabolic potential, ecology and presence of endohyphal bacteria is reflected in genomic diversity of Mucoromycotina.</title>
        <authorList>
            <person name="Muszewska A."/>
            <person name="Okrasinska A."/>
            <person name="Steczkiewicz K."/>
            <person name="Drgas O."/>
            <person name="Orlowska M."/>
            <person name="Perlinska-Lenart U."/>
            <person name="Aleksandrzak-Piekarczyk T."/>
            <person name="Szatraj K."/>
            <person name="Zielenkiewicz U."/>
            <person name="Pilsyk S."/>
            <person name="Malc E."/>
            <person name="Mieczkowski P."/>
            <person name="Kruszewska J.S."/>
            <person name="Biernat P."/>
            <person name="Pawlowska J."/>
        </authorList>
    </citation>
    <scope>NUCLEOTIDE SEQUENCE [LARGE SCALE GENOMIC DNA]</scope>
    <source>
        <strain evidence="8 9">CBS 142.35</strain>
    </source>
</reference>
<evidence type="ECO:0000256" key="3">
    <source>
        <dbReference type="ARBA" id="ARBA00022833"/>
    </source>
</evidence>
<evidence type="ECO:0000256" key="4">
    <source>
        <dbReference type="PROSITE-ProRule" id="PRU00134"/>
    </source>
</evidence>
<dbReference type="PROSITE" id="PS50005">
    <property type="entry name" value="TPR"/>
    <property type="match status" value="1"/>
</dbReference>
<dbReference type="SUPFAM" id="SSF144232">
    <property type="entry name" value="HIT/MYND zinc finger-like"/>
    <property type="match status" value="1"/>
</dbReference>
<gene>
    <name evidence="8" type="ORF">INT45_007918</name>
</gene>
<evidence type="ECO:0000313" key="9">
    <source>
        <dbReference type="Proteomes" id="UP000646827"/>
    </source>
</evidence>
<feature type="region of interest" description="Disordered" evidence="6">
    <location>
        <begin position="1"/>
        <end position="45"/>
    </location>
</feature>
<keyword evidence="2 4" id="KW-0863">Zinc-finger</keyword>
<dbReference type="SUPFAM" id="SSF48452">
    <property type="entry name" value="TPR-like"/>
    <property type="match status" value="1"/>
</dbReference>
<keyword evidence="1" id="KW-0479">Metal-binding</keyword>
<evidence type="ECO:0000259" key="7">
    <source>
        <dbReference type="PROSITE" id="PS50865"/>
    </source>
</evidence>
<dbReference type="InterPro" id="IPR002893">
    <property type="entry name" value="Znf_MYND"/>
</dbReference>
<dbReference type="InterPro" id="IPR019734">
    <property type="entry name" value="TPR_rpt"/>
</dbReference>
<evidence type="ECO:0000256" key="2">
    <source>
        <dbReference type="ARBA" id="ARBA00022771"/>
    </source>
</evidence>
<keyword evidence="9" id="KW-1185">Reference proteome</keyword>
<dbReference type="Gene3D" id="6.10.140.2220">
    <property type="match status" value="1"/>
</dbReference>
<dbReference type="EMBL" id="JAEPRB010000039">
    <property type="protein sequence ID" value="KAG2224673.1"/>
    <property type="molecule type" value="Genomic_DNA"/>
</dbReference>
<dbReference type="Gene3D" id="1.25.40.10">
    <property type="entry name" value="Tetratricopeptide repeat domain"/>
    <property type="match status" value="1"/>
</dbReference>
<keyword evidence="3" id="KW-0862">Zinc</keyword>
<dbReference type="SMART" id="SM00028">
    <property type="entry name" value="TPR"/>
    <property type="match status" value="3"/>
</dbReference>
<comment type="caution">
    <text evidence="8">The sequence shown here is derived from an EMBL/GenBank/DDBJ whole genome shotgun (WGS) entry which is preliminary data.</text>
</comment>
<dbReference type="Pfam" id="PF01753">
    <property type="entry name" value="zf-MYND"/>
    <property type="match status" value="1"/>
</dbReference>
<proteinExistence type="predicted"/>
<dbReference type="GO" id="GO:0008270">
    <property type="term" value="F:zinc ion binding"/>
    <property type="evidence" value="ECO:0007669"/>
    <property type="project" value="UniProtKB-KW"/>
</dbReference>
<keyword evidence="5" id="KW-0802">TPR repeat</keyword>
<sequence>MTNEAVVAPTPSTEKEVPEKKVVETKAGEETTVATTETGAEGEEGEYKDRFLEGSQRIIAYDLLEARGKSNETTDPDVKRYKKAKELFRQGYDLCMTIPRSLDEDILLQHEEDVKTSAETLVNAWLLDDKAAPMSERVLILGQQYEKVLLKDVAEADREGFFIKESLLFSAWILLVGRQYQHCLTTLTLAINTYDDLPARVYFLRASCYFSLGKLRIGLKDLEKCLQKDSKFTVAYSVLGSIYMNLKDRDQAIKGFKQYLERGHPDTADYVNALYSLSILLQEKGRKSEAHEMYKKARDSETRFKYLYGTNTGMSDIKRQAVQLHETPDDARKIVFDAMPSKQYNNKIEQLIQAGILNSPYPASPEQCSNCGAKHLKDQPEKSLLCCGGCKSIWYCSRDCQVKDYKACHKLACKKAQEQK</sequence>
<evidence type="ECO:0000256" key="1">
    <source>
        <dbReference type="ARBA" id="ARBA00022723"/>
    </source>
</evidence>
<evidence type="ECO:0000313" key="8">
    <source>
        <dbReference type="EMBL" id="KAG2224673.1"/>
    </source>
</evidence>
<feature type="compositionally biased region" description="Basic and acidic residues" evidence="6">
    <location>
        <begin position="13"/>
        <end position="29"/>
    </location>
</feature>
<feature type="repeat" description="TPR" evidence="5">
    <location>
        <begin position="233"/>
        <end position="266"/>
    </location>
</feature>
<dbReference type="PROSITE" id="PS01360">
    <property type="entry name" value="ZF_MYND_1"/>
    <property type="match status" value="1"/>
</dbReference>
<name>A0A8H7S9W7_9FUNG</name>
<accession>A0A8H7S9W7</accession>
<dbReference type="Proteomes" id="UP000646827">
    <property type="component" value="Unassembled WGS sequence"/>
</dbReference>
<protein>
    <recommendedName>
        <fullName evidence="7">MYND-type domain-containing protein</fullName>
    </recommendedName>
</protein>
<dbReference type="AlphaFoldDB" id="A0A8H7S9W7"/>
<dbReference type="PROSITE" id="PS50865">
    <property type="entry name" value="ZF_MYND_2"/>
    <property type="match status" value="1"/>
</dbReference>
<dbReference type="InterPro" id="IPR011990">
    <property type="entry name" value="TPR-like_helical_dom_sf"/>
</dbReference>